<dbReference type="Proteomes" id="UP000177629">
    <property type="component" value="Unassembled WGS sequence"/>
</dbReference>
<evidence type="ECO:0000313" key="3">
    <source>
        <dbReference type="Proteomes" id="UP000177629"/>
    </source>
</evidence>
<sequence>MTAMMILQKENHKKAPAIRINRTWRRSSIIGLRHAFGMFFIAAGIALFGFWAIQPGSFLAASLTSSLPSSIPAQPDVPVPEIAATLNANNQDAPRLVIEKIGVNMPIVEGKDESALLKGAWRSPWSSTPDQGGNTVLFGHRWYHKPPHPETFYALDKIAVGDTFNISWKGAIYHYQVIETKVVSPKEISVLKPTDDSVVTLITCTPLYSTKQRLIVRAKLL</sequence>
<gene>
    <name evidence="2" type="ORF">A2806_01015</name>
</gene>
<evidence type="ECO:0000313" key="2">
    <source>
        <dbReference type="EMBL" id="OHA48688.1"/>
    </source>
</evidence>
<dbReference type="NCBIfam" id="TIGR01076">
    <property type="entry name" value="sortase_fam"/>
    <property type="match status" value="1"/>
</dbReference>
<keyword evidence="1" id="KW-0378">Hydrolase</keyword>
<reference evidence="2 3" key="1">
    <citation type="journal article" date="2016" name="Nat. Commun.">
        <title>Thousands of microbial genomes shed light on interconnected biogeochemical processes in an aquifer system.</title>
        <authorList>
            <person name="Anantharaman K."/>
            <person name="Brown C.T."/>
            <person name="Hug L.A."/>
            <person name="Sharon I."/>
            <person name="Castelle C.J."/>
            <person name="Probst A.J."/>
            <person name="Thomas B.C."/>
            <person name="Singh A."/>
            <person name="Wilkins M.J."/>
            <person name="Karaoz U."/>
            <person name="Brodie E.L."/>
            <person name="Williams K.H."/>
            <person name="Hubbard S.S."/>
            <person name="Banfield J.F."/>
        </authorList>
    </citation>
    <scope>NUCLEOTIDE SEQUENCE [LARGE SCALE GENOMIC DNA]</scope>
</reference>
<organism evidence="2 3">
    <name type="scientific">Candidatus Terrybacteria bacterium RIFCSPHIGHO2_01_FULL_48_17</name>
    <dbReference type="NCBI Taxonomy" id="1802362"/>
    <lineage>
        <taxon>Bacteria</taxon>
        <taxon>Candidatus Terryibacteriota</taxon>
    </lineage>
</organism>
<dbReference type="EMBL" id="MHSS01000004">
    <property type="protein sequence ID" value="OHA48688.1"/>
    <property type="molecule type" value="Genomic_DNA"/>
</dbReference>
<protein>
    <recommendedName>
        <fullName evidence="4">Sortase</fullName>
    </recommendedName>
</protein>
<dbReference type="InterPro" id="IPR023365">
    <property type="entry name" value="Sortase_dom-sf"/>
</dbReference>
<comment type="caution">
    <text evidence="2">The sequence shown here is derived from an EMBL/GenBank/DDBJ whole genome shotgun (WGS) entry which is preliminary data.</text>
</comment>
<proteinExistence type="predicted"/>
<dbReference type="SUPFAM" id="SSF63817">
    <property type="entry name" value="Sortase"/>
    <property type="match status" value="1"/>
</dbReference>
<dbReference type="AlphaFoldDB" id="A0A1G2PK44"/>
<dbReference type="InterPro" id="IPR005754">
    <property type="entry name" value="Sortase"/>
</dbReference>
<evidence type="ECO:0008006" key="4">
    <source>
        <dbReference type="Google" id="ProtNLM"/>
    </source>
</evidence>
<dbReference type="Gene3D" id="2.40.260.10">
    <property type="entry name" value="Sortase"/>
    <property type="match status" value="1"/>
</dbReference>
<evidence type="ECO:0000256" key="1">
    <source>
        <dbReference type="ARBA" id="ARBA00022801"/>
    </source>
</evidence>
<dbReference type="GO" id="GO:0016787">
    <property type="term" value="F:hydrolase activity"/>
    <property type="evidence" value="ECO:0007669"/>
    <property type="project" value="UniProtKB-KW"/>
</dbReference>
<name>A0A1G2PK44_9BACT</name>
<dbReference type="Pfam" id="PF04203">
    <property type="entry name" value="Sortase"/>
    <property type="match status" value="1"/>
</dbReference>
<dbReference type="STRING" id="1802362.A2806_01015"/>
<accession>A0A1G2PK44</accession>